<feature type="compositionally biased region" description="Basic and acidic residues" evidence="1">
    <location>
        <begin position="187"/>
        <end position="226"/>
    </location>
</feature>
<feature type="compositionally biased region" description="Basic and acidic residues" evidence="1">
    <location>
        <begin position="55"/>
        <end position="73"/>
    </location>
</feature>
<feature type="compositionally biased region" description="Low complexity" evidence="1">
    <location>
        <begin position="658"/>
        <end position="667"/>
    </location>
</feature>
<feature type="region of interest" description="Disordered" evidence="1">
    <location>
        <begin position="1"/>
        <end position="81"/>
    </location>
</feature>
<feature type="compositionally biased region" description="Basic and acidic residues" evidence="1">
    <location>
        <begin position="362"/>
        <end position="374"/>
    </location>
</feature>
<proteinExistence type="predicted"/>
<dbReference type="EMBL" id="HBNS01053530">
    <property type="protein sequence ID" value="CAE4655039.1"/>
    <property type="molecule type" value="Transcribed_RNA"/>
</dbReference>
<feature type="region of interest" description="Disordered" evidence="1">
    <location>
        <begin position="414"/>
        <end position="551"/>
    </location>
</feature>
<dbReference type="AlphaFoldDB" id="A0A7S4STV1"/>
<feature type="compositionally biased region" description="Basic and acidic residues" evidence="1">
    <location>
        <begin position="1"/>
        <end position="16"/>
    </location>
</feature>
<feature type="compositionally biased region" description="Basic and acidic residues" evidence="1">
    <location>
        <begin position="302"/>
        <end position="316"/>
    </location>
</feature>
<accession>A0A7S4STV1</accession>
<feature type="region of interest" description="Disordered" evidence="1">
    <location>
        <begin position="658"/>
        <end position="724"/>
    </location>
</feature>
<protein>
    <submittedName>
        <fullName evidence="2">Uncharacterized protein</fullName>
    </submittedName>
</protein>
<evidence type="ECO:0000256" key="1">
    <source>
        <dbReference type="SAM" id="MobiDB-lite"/>
    </source>
</evidence>
<gene>
    <name evidence="2" type="ORF">DBRI00130_LOCUS38990</name>
</gene>
<feature type="region of interest" description="Disordered" evidence="1">
    <location>
        <begin position="103"/>
        <end position="401"/>
    </location>
</feature>
<reference evidence="2" key="1">
    <citation type="submission" date="2021-01" db="EMBL/GenBank/DDBJ databases">
        <authorList>
            <person name="Corre E."/>
            <person name="Pelletier E."/>
            <person name="Niang G."/>
            <person name="Scheremetjew M."/>
            <person name="Finn R."/>
            <person name="Kale V."/>
            <person name="Holt S."/>
            <person name="Cochrane G."/>
            <person name="Meng A."/>
            <person name="Brown T."/>
            <person name="Cohen L."/>
        </authorList>
    </citation>
    <scope>NUCLEOTIDE SEQUENCE</scope>
    <source>
        <strain evidence="2">GSO104</strain>
    </source>
</reference>
<feature type="compositionally biased region" description="Polar residues" evidence="1">
    <location>
        <begin position="130"/>
        <end position="142"/>
    </location>
</feature>
<organism evidence="2">
    <name type="scientific">Ditylum brightwellii</name>
    <dbReference type="NCBI Taxonomy" id="49249"/>
    <lineage>
        <taxon>Eukaryota</taxon>
        <taxon>Sar</taxon>
        <taxon>Stramenopiles</taxon>
        <taxon>Ochrophyta</taxon>
        <taxon>Bacillariophyta</taxon>
        <taxon>Mediophyceae</taxon>
        <taxon>Lithodesmiophycidae</taxon>
        <taxon>Lithodesmiales</taxon>
        <taxon>Lithodesmiaceae</taxon>
        <taxon>Ditylum</taxon>
    </lineage>
</organism>
<name>A0A7S4STV1_9STRA</name>
<sequence length="724" mass="82641">MTMYPRESRMHSRHYSEAVVTGPHGGRRRMVVPSSAPEPRDAGAMMDYKTNHPRGGMDRYGSRPYERQGERHPPLLPMYDDPAAMEDYHKRRAMRYVVTEKYPGRPTMVPPRIKYRPSKSPDGEDEGQPCSPQSYPSSTDKMPNSPRKKPSSEKATYDHALLLAEVSAIAHGEAGGDAPPTPAAGDAPDRRDSDRKEGSPQRRRRLDDRAPSNKHILTERMADNKRLCRSPEYNDGPWAANTRSPYPDHVSPSNMQKRPNRSPHSVGGKIDSRYSHSPHVSDGSYQNQRVVGREPPYLDPALQREEGLPYPRERPRVRPSMYHPASQRSGGGGGGPPPPPDFNRYPRGRAPPQEMQYTKSPHSRENEPPHDYYPHVRNTQPPPRAQDYHQPHSQVTNFDKRPRQFMNYDMNSPYLYGPEVGRSGRSASPPPTPMDYEVEMYGQHRRGDYYKSPGAGPSPGGHFFNDRRGSPPSPNMPPHYHHDHYRHQVPSTPVQYSSSPIIPSSDPGGRYYGHPRSPPRQQLRYAPPQSPPRIMYPDDALQHPGPRRDTKQAEKIILRRKFSWKNYPELESFLIANREEYLRHSALNYTIQQKQYNNRLTERLLEVAADNNYVFDEEVFSFVAVRDRIRCYYKSYVQSSKKRGIIVGYKKEKEGILSPKAAAAATPDKTDSTDRKGDEKTDDDNDNNKTRNESPEPSTSSSKNDTEDTNPRNPKRMRERATSI</sequence>
<feature type="compositionally biased region" description="Basic and acidic residues" evidence="1">
    <location>
        <begin position="668"/>
        <end position="679"/>
    </location>
</feature>
<evidence type="ECO:0000313" key="2">
    <source>
        <dbReference type="EMBL" id="CAE4655039.1"/>
    </source>
</evidence>